<evidence type="ECO:0000256" key="5">
    <source>
        <dbReference type="ARBA" id="ARBA00022556"/>
    </source>
</evidence>
<evidence type="ECO:0000313" key="11">
    <source>
        <dbReference type="EMBL" id="SDB07789.1"/>
    </source>
</evidence>
<evidence type="ECO:0000256" key="3">
    <source>
        <dbReference type="ARBA" id="ARBA00020902"/>
    </source>
</evidence>
<gene>
    <name evidence="11" type="ORF">SAMN05660653_00335</name>
</gene>
<evidence type="ECO:0000313" key="12">
    <source>
        <dbReference type="Proteomes" id="UP000198771"/>
    </source>
</evidence>
<evidence type="ECO:0000256" key="8">
    <source>
        <dbReference type="ARBA" id="ARBA00023098"/>
    </source>
</evidence>
<dbReference type="RefSeq" id="WP_092116593.1">
    <property type="nucleotide sequence ID" value="NZ_FMXO01000002.1"/>
</dbReference>
<evidence type="ECO:0000256" key="2">
    <source>
        <dbReference type="ARBA" id="ARBA00012687"/>
    </source>
</evidence>
<reference evidence="11 12" key="1">
    <citation type="submission" date="2016-10" db="EMBL/GenBank/DDBJ databases">
        <authorList>
            <person name="de Groot N.N."/>
        </authorList>
    </citation>
    <scope>NUCLEOTIDE SEQUENCE [LARGE SCALE GENOMIC DNA]</scope>
    <source>
        <strain evidence="11 12">ASO4-2</strain>
    </source>
</reference>
<evidence type="ECO:0000256" key="9">
    <source>
        <dbReference type="ARBA" id="ARBA00048975"/>
    </source>
</evidence>
<dbReference type="InterPro" id="IPR003835">
    <property type="entry name" value="Glyco_trans_19"/>
</dbReference>
<comment type="function">
    <text evidence="1">Condensation of UDP-2,3-diacylglucosamine and 2,3-diacylglucosamine-1-phosphate to form lipid A disaccharide, a precursor of lipid A, a phosphorylated glycolipid that anchors the lipopolysaccharide to the outer membrane of the cell.</text>
</comment>
<evidence type="ECO:0000256" key="10">
    <source>
        <dbReference type="NCBIfam" id="TIGR00215"/>
    </source>
</evidence>
<dbReference type="GO" id="GO:0008915">
    <property type="term" value="F:lipid-A-disaccharide synthase activity"/>
    <property type="evidence" value="ECO:0007669"/>
    <property type="project" value="UniProtKB-UniRule"/>
</dbReference>
<keyword evidence="12" id="KW-1185">Reference proteome</keyword>
<dbReference type="AlphaFoldDB" id="A0A1G6AHG0"/>
<keyword evidence="4" id="KW-0444">Lipid biosynthesis</keyword>
<dbReference type="SUPFAM" id="SSF53756">
    <property type="entry name" value="UDP-Glycosyltransferase/glycogen phosphorylase"/>
    <property type="match status" value="1"/>
</dbReference>
<keyword evidence="7" id="KW-0808">Transferase</keyword>
<dbReference type="Pfam" id="PF02684">
    <property type="entry name" value="LpxB"/>
    <property type="match status" value="1"/>
</dbReference>
<comment type="catalytic activity">
    <reaction evidence="9">
        <text>a lipid X + a UDP-2-N,3-O-bis[(3R)-3-hydroxyacyl]-alpha-D-glucosamine = a lipid A disaccharide + UDP + H(+)</text>
        <dbReference type="Rhea" id="RHEA:67828"/>
        <dbReference type="ChEBI" id="CHEBI:15378"/>
        <dbReference type="ChEBI" id="CHEBI:58223"/>
        <dbReference type="ChEBI" id="CHEBI:137748"/>
        <dbReference type="ChEBI" id="CHEBI:176338"/>
        <dbReference type="ChEBI" id="CHEBI:176343"/>
        <dbReference type="EC" id="2.4.1.182"/>
    </reaction>
</comment>
<evidence type="ECO:0000256" key="4">
    <source>
        <dbReference type="ARBA" id="ARBA00022516"/>
    </source>
</evidence>
<dbReference type="GO" id="GO:0005543">
    <property type="term" value="F:phospholipid binding"/>
    <property type="evidence" value="ECO:0007669"/>
    <property type="project" value="TreeGrafter"/>
</dbReference>
<proteinExistence type="predicted"/>
<dbReference type="GO" id="GO:0016020">
    <property type="term" value="C:membrane"/>
    <property type="evidence" value="ECO:0007669"/>
    <property type="project" value="GOC"/>
</dbReference>
<dbReference type="PANTHER" id="PTHR30372">
    <property type="entry name" value="LIPID-A-DISACCHARIDE SYNTHASE"/>
    <property type="match status" value="1"/>
</dbReference>
<dbReference type="OrthoDB" id="9801642at2"/>
<dbReference type="PANTHER" id="PTHR30372:SF4">
    <property type="entry name" value="LIPID-A-DISACCHARIDE SYNTHASE, MITOCHONDRIAL-RELATED"/>
    <property type="match status" value="1"/>
</dbReference>
<dbReference type="STRING" id="617002.SAMN05660653_00335"/>
<dbReference type="NCBIfam" id="TIGR00215">
    <property type="entry name" value="lpxB"/>
    <property type="match status" value="1"/>
</dbReference>
<dbReference type="Proteomes" id="UP000198771">
    <property type="component" value="Unassembled WGS sequence"/>
</dbReference>
<accession>A0A1G6AHG0</accession>
<name>A0A1G6AHG0_9BACT</name>
<keyword evidence="8" id="KW-0443">Lipid metabolism</keyword>
<protein>
    <recommendedName>
        <fullName evidence="3 10">Lipid-A-disaccharide synthase</fullName>
        <ecNumber evidence="2 10">2.4.1.182</ecNumber>
    </recommendedName>
</protein>
<dbReference type="EC" id="2.4.1.182" evidence="2 10"/>
<keyword evidence="5" id="KW-0441">Lipid A biosynthesis</keyword>
<dbReference type="GO" id="GO:0009245">
    <property type="term" value="P:lipid A biosynthetic process"/>
    <property type="evidence" value="ECO:0007669"/>
    <property type="project" value="UniProtKB-UniRule"/>
</dbReference>
<keyword evidence="6" id="KW-0328">Glycosyltransferase</keyword>
<evidence type="ECO:0000256" key="1">
    <source>
        <dbReference type="ARBA" id="ARBA00002056"/>
    </source>
</evidence>
<organism evidence="11 12">
    <name type="scientific">Desulfonatronum thiosulfatophilum</name>
    <dbReference type="NCBI Taxonomy" id="617002"/>
    <lineage>
        <taxon>Bacteria</taxon>
        <taxon>Pseudomonadati</taxon>
        <taxon>Thermodesulfobacteriota</taxon>
        <taxon>Desulfovibrionia</taxon>
        <taxon>Desulfovibrionales</taxon>
        <taxon>Desulfonatronaceae</taxon>
        <taxon>Desulfonatronum</taxon>
    </lineage>
</organism>
<evidence type="ECO:0000256" key="6">
    <source>
        <dbReference type="ARBA" id="ARBA00022676"/>
    </source>
</evidence>
<sequence>MPPPRIWINACEPSGDMHAAILAKALRSMHPGVRLSGMGGSAMEEQQVDLKLRMEGLSVMGISEVFAYLPRVLGMWRTIRKQLADAKPDAIVLVDSPDFHFRVAKMASKLQIPVFYYISPQVWAWRRGRINFLRRHVRRVLCILPFEEQFHRSHGLEAEYVGHPLLEQLLRPEILDVSPETNRIGILPGSRKSEIERMMPVFAQTAARLLQLDPALEFCVFKAPGVNEDQIRVHCPPQLPLRFIDHPRRYEQMRSCALILATSGTVTLESALLQVPTIVGYKFSRLSFLVGVRLVKVPAVSLANLILRRNVLPEFIQNQANADNLTTQAWQWLSHPEEMRRVRRELSRLPGMLTTQSTCPRDTACGPADRSAAIILGDLGCRFQQGDRT</sequence>
<dbReference type="EMBL" id="FMXO01000002">
    <property type="protein sequence ID" value="SDB07789.1"/>
    <property type="molecule type" value="Genomic_DNA"/>
</dbReference>
<evidence type="ECO:0000256" key="7">
    <source>
        <dbReference type="ARBA" id="ARBA00022679"/>
    </source>
</evidence>